<dbReference type="Pfam" id="PF00990">
    <property type="entry name" value="GGDEF"/>
    <property type="match status" value="1"/>
</dbReference>
<keyword evidence="1" id="KW-0472">Membrane</keyword>
<dbReference type="GO" id="GO:0005886">
    <property type="term" value="C:plasma membrane"/>
    <property type="evidence" value="ECO:0007669"/>
    <property type="project" value="TreeGrafter"/>
</dbReference>
<sequence>MNWTTFVTLILWEMGMWVINRRYTLTTIIIGSILCFVMILFYLLSLDKIRDIYIGETQKTVYGLKKSFLANTVDNMISVIDHRRDAIAEAMERFVNRTAVAINLKKGLADAEFNDFLISFFRDNPDYSFMSVILWDVGKDRAIYDGQNLAGSTWESTLNAVIPGLSAYTVLDHGAKKILLGVSKTYVDELVKTEIADIIRNSEFEGNTYIWVNQILNYEGGPHYAIRRVHPNLPETEGTYLSTEMRDIKGNQPYLTELEGIKKDGELYFEYYFKELNSEKVSLKLTYAKLYKDYDWVIAMGVYQDDIQAYIDQTTGKSQVLASRLTLLLVLLFVAILILSFSLMVLIEKRHYRKSRKIMESEMNQDPLTMAGNRRSGTHDLSAAFKEYQASGYSPGIMIYDLDSFKSINDQYGHSVGDLVLIEVVKAISGMIRSSDKIIRWGGDEFVVIFYGLQEKNALVFGERILSKVSDLKILVAEGKEIGITLSIGFSFFKETDEDFAEVLKRADQALYLSKSKGRNQVNIIL</sequence>
<keyword evidence="1" id="KW-0812">Transmembrane</keyword>
<feature type="transmembrane region" description="Helical" evidence="1">
    <location>
        <begin position="23"/>
        <end position="44"/>
    </location>
</feature>
<dbReference type="InterPro" id="IPR000160">
    <property type="entry name" value="GGDEF_dom"/>
</dbReference>
<dbReference type="PROSITE" id="PS50887">
    <property type="entry name" value="GGDEF"/>
    <property type="match status" value="1"/>
</dbReference>
<name>A0A098AVE5_DESHA</name>
<dbReference type="Gene3D" id="3.30.450.20">
    <property type="entry name" value="PAS domain"/>
    <property type="match status" value="1"/>
</dbReference>
<dbReference type="SUPFAM" id="SSF55073">
    <property type="entry name" value="Nucleotide cyclase"/>
    <property type="match status" value="1"/>
</dbReference>
<keyword evidence="1" id="KW-1133">Transmembrane helix</keyword>
<dbReference type="Pfam" id="PF08269">
    <property type="entry name" value="dCache_2"/>
    <property type="match status" value="1"/>
</dbReference>
<gene>
    <name evidence="3" type="ORF">DPCES_0656</name>
</gene>
<dbReference type="SMART" id="SM00267">
    <property type="entry name" value="GGDEF"/>
    <property type="match status" value="1"/>
</dbReference>
<feature type="transmembrane region" description="Helical" evidence="1">
    <location>
        <begin position="325"/>
        <end position="347"/>
    </location>
</feature>
<dbReference type="InterPro" id="IPR050469">
    <property type="entry name" value="Diguanylate_Cyclase"/>
</dbReference>
<dbReference type="PANTHER" id="PTHR45138">
    <property type="entry name" value="REGULATORY COMPONENTS OF SENSORY TRANSDUCTION SYSTEM"/>
    <property type="match status" value="1"/>
</dbReference>
<protein>
    <submittedName>
        <fullName evidence="3">Diguanylate cyclase domain protein</fullName>
    </submittedName>
</protein>
<dbReference type="PATRIC" id="fig|49338.4.peg.702"/>
<dbReference type="FunFam" id="3.30.70.270:FF:000001">
    <property type="entry name" value="Diguanylate cyclase domain protein"/>
    <property type="match status" value="1"/>
</dbReference>
<dbReference type="NCBIfam" id="TIGR00254">
    <property type="entry name" value="GGDEF"/>
    <property type="match status" value="1"/>
</dbReference>
<organism evidence="3">
    <name type="scientific">Desulfitobacterium hafniense</name>
    <name type="common">Desulfitobacterium frappieri</name>
    <dbReference type="NCBI Taxonomy" id="49338"/>
    <lineage>
        <taxon>Bacteria</taxon>
        <taxon>Bacillati</taxon>
        <taxon>Bacillota</taxon>
        <taxon>Clostridia</taxon>
        <taxon>Eubacteriales</taxon>
        <taxon>Desulfitobacteriaceae</taxon>
        <taxon>Desulfitobacterium</taxon>
    </lineage>
</organism>
<dbReference type="Gene3D" id="3.30.70.270">
    <property type="match status" value="1"/>
</dbReference>
<evidence type="ECO:0000256" key="1">
    <source>
        <dbReference type="SAM" id="Phobius"/>
    </source>
</evidence>
<evidence type="ECO:0000259" key="2">
    <source>
        <dbReference type="PROSITE" id="PS50887"/>
    </source>
</evidence>
<proteinExistence type="predicted"/>
<dbReference type="CDD" id="cd01949">
    <property type="entry name" value="GGDEF"/>
    <property type="match status" value="1"/>
</dbReference>
<dbReference type="EMBL" id="LK996017">
    <property type="protein sequence ID" value="CDX00543.1"/>
    <property type="molecule type" value="Genomic_DNA"/>
</dbReference>
<dbReference type="InterPro" id="IPR029787">
    <property type="entry name" value="Nucleotide_cyclase"/>
</dbReference>
<feature type="domain" description="GGDEF" evidence="2">
    <location>
        <begin position="393"/>
        <end position="526"/>
    </location>
</feature>
<dbReference type="InterPro" id="IPR004010">
    <property type="entry name" value="Double_Cache_2"/>
</dbReference>
<dbReference type="GO" id="GO:0052621">
    <property type="term" value="F:diguanylate cyclase activity"/>
    <property type="evidence" value="ECO:0007669"/>
    <property type="project" value="TreeGrafter"/>
</dbReference>
<reference evidence="3" key="1">
    <citation type="submission" date="2014-07" db="EMBL/GenBank/DDBJ databases">
        <authorList>
            <person name="Hornung V.Bastian."/>
        </authorList>
    </citation>
    <scope>NUCLEOTIDE SEQUENCE</scope>
    <source>
        <strain evidence="3">PCE-S</strain>
    </source>
</reference>
<dbReference type="InterPro" id="IPR043128">
    <property type="entry name" value="Rev_trsase/Diguanyl_cyclase"/>
</dbReference>
<dbReference type="GO" id="GO:1902201">
    <property type="term" value="P:negative regulation of bacterial-type flagellum-dependent cell motility"/>
    <property type="evidence" value="ECO:0007669"/>
    <property type="project" value="TreeGrafter"/>
</dbReference>
<dbReference type="GO" id="GO:0043709">
    <property type="term" value="P:cell adhesion involved in single-species biofilm formation"/>
    <property type="evidence" value="ECO:0007669"/>
    <property type="project" value="TreeGrafter"/>
</dbReference>
<dbReference type="RefSeq" id="WP_208925254.1">
    <property type="nucleotide sequence ID" value="NZ_JAYFNZ010000025.1"/>
</dbReference>
<accession>A0A098AVE5</accession>
<dbReference type="AlphaFoldDB" id="A0A098AVE5"/>
<evidence type="ECO:0000313" key="3">
    <source>
        <dbReference type="EMBL" id="CDX00543.1"/>
    </source>
</evidence>
<dbReference type="PANTHER" id="PTHR45138:SF9">
    <property type="entry name" value="DIGUANYLATE CYCLASE DGCM-RELATED"/>
    <property type="match status" value="1"/>
</dbReference>